<keyword evidence="6 17" id="KW-0347">Helicase</keyword>
<evidence type="ECO:0000256" key="12">
    <source>
        <dbReference type="ARBA" id="ARBA00034808"/>
    </source>
</evidence>
<keyword evidence="18" id="KW-1185">Reference proteome</keyword>
<keyword evidence="5" id="KW-0378">Hydrolase</keyword>
<evidence type="ECO:0000259" key="15">
    <source>
        <dbReference type="PROSITE" id="PS51192"/>
    </source>
</evidence>
<evidence type="ECO:0000256" key="2">
    <source>
        <dbReference type="ARBA" id="ARBA00004123"/>
    </source>
</evidence>
<dbReference type="FunFam" id="3.40.50.300:FF:001975">
    <property type="entry name" value="ATP-dependent DNA helicase"/>
    <property type="match status" value="1"/>
</dbReference>
<feature type="domain" description="Helicase ATP-binding" evidence="15">
    <location>
        <begin position="922"/>
        <end position="1103"/>
    </location>
</feature>
<feature type="region of interest" description="Disordered" evidence="13">
    <location>
        <begin position="94"/>
        <end position="200"/>
    </location>
</feature>
<feature type="compositionally biased region" description="Polar residues" evidence="13">
    <location>
        <begin position="859"/>
        <end position="869"/>
    </location>
</feature>
<feature type="region of interest" description="Disordered" evidence="13">
    <location>
        <begin position="838"/>
        <end position="885"/>
    </location>
</feature>
<dbReference type="SMART" id="SM00956">
    <property type="entry name" value="RQC"/>
    <property type="match status" value="1"/>
</dbReference>
<keyword evidence="9" id="KW-0413">Isomerase</keyword>
<dbReference type="PROSITE" id="PS51194">
    <property type="entry name" value="HELICASE_CTER"/>
    <property type="match status" value="1"/>
</dbReference>
<feature type="region of interest" description="Disordered" evidence="13">
    <location>
        <begin position="44"/>
        <end position="73"/>
    </location>
</feature>
<dbReference type="GO" id="GO:0003677">
    <property type="term" value="F:DNA binding"/>
    <property type="evidence" value="ECO:0007669"/>
    <property type="project" value="UniProtKB-KW"/>
</dbReference>
<evidence type="ECO:0000259" key="14">
    <source>
        <dbReference type="PROSITE" id="PS50967"/>
    </source>
</evidence>
<feature type="compositionally biased region" description="Low complexity" evidence="13">
    <location>
        <begin position="712"/>
        <end position="723"/>
    </location>
</feature>
<organism evidence="17 18">
    <name type="scientific">Diaporthe helianthi</name>
    <dbReference type="NCBI Taxonomy" id="158607"/>
    <lineage>
        <taxon>Eukaryota</taxon>
        <taxon>Fungi</taxon>
        <taxon>Dikarya</taxon>
        <taxon>Ascomycota</taxon>
        <taxon>Pezizomycotina</taxon>
        <taxon>Sordariomycetes</taxon>
        <taxon>Sordariomycetidae</taxon>
        <taxon>Diaporthales</taxon>
        <taxon>Diaporthaceae</taxon>
        <taxon>Diaporthe</taxon>
    </lineage>
</organism>
<keyword evidence="8" id="KW-0238">DNA-binding</keyword>
<evidence type="ECO:0000256" key="13">
    <source>
        <dbReference type="SAM" id="MobiDB-lite"/>
    </source>
</evidence>
<dbReference type="InterPro" id="IPR036390">
    <property type="entry name" value="WH_DNA-bd_sf"/>
</dbReference>
<dbReference type="GO" id="GO:0043138">
    <property type="term" value="F:3'-5' DNA helicase activity"/>
    <property type="evidence" value="ECO:0007669"/>
    <property type="project" value="UniProtKB-EC"/>
</dbReference>
<keyword evidence="7" id="KW-0067">ATP-binding</keyword>
<dbReference type="InterPro" id="IPR002464">
    <property type="entry name" value="DNA/RNA_helicase_DEAH_CS"/>
</dbReference>
<feature type="domain" description="HRDC" evidence="14">
    <location>
        <begin position="1556"/>
        <end position="1638"/>
    </location>
</feature>
<feature type="compositionally biased region" description="Polar residues" evidence="13">
    <location>
        <begin position="681"/>
        <end position="695"/>
    </location>
</feature>
<evidence type="ECO:0000256" key="3">
    <source>
        <dbReference type="ARBA" id="ARBA00005446"/>
    </source>
</evidence>
<dbReference type="STRING" id="158607.A0A2P5I3K0"/>
<dbReference type="CDD" id="cd18794">
    <property type="entry name" value="SF2_C_RecQ"/>
    <property type="match status" value="1"/>
</dbReference>
<comment type="subcellular location">
    <subcellularLocation>
        <location evidence="2">Nucleus</location>
    </subcellularLocation>
</comment>
<feature type="region of interest" description="Disordered" evidence="13">
    <location>
        <begin position="658"/>
        <end position="696"/>
    </location>
</feature>
<comment type="similarity">
    <text evidence="3">Belongs to the helicase family. RecQ subfamily.</text>
</comment>
<dbReference type="Pfam" id="PF00270">
    <property type="entry name" value="DEAD"/>
    <property type="match status" value="1"/>
</dbReference>
<evidence type="ECO:0000313" key="17">
    <source>
        <dbReference type="EMBL" id="POS77086.1"/>
    </source>
</evidence>
<dbReference type="InterPro" id="IPR004589">
    <property type="entry name" value="DNA_helicase_ATP-dep_RecQ"/>
</dbReference>
<feature type="compositionally biased region" description="Low complexity" evidence="13">
    <location>
        <begin position="320"/>
        <end position="332"/>
    </location>
</feature>
<dbReference type="OrthoDB" id="10261556at2759"/>
<dbReference type="Proteomes" id="UP000094444">
    <property type="component" value="Unassembled WGS sequence"/>
</dbReference>
<keyword evidence="4" id="KW-0547">Nucleotide-binding</keyword>
<dbReference type="NCBIfam" id="TIGR00614">
    <property type="entry name" value="recQ_fam"/>
    <property type="match status" value="1"/>
</dbReference>
<dbReference type="Pfam" id="PF09382">
    <property type="entry name" value="RQC"/>
    <property type="match status" value="1"/>
</dbReference>
<feature type="compositionally biased region" description="Low complexity" evidence="13">
    <location>
        <begin position="52"/>
        <end position="73"/>
    </location>
</feature>
<name>A0A2P5I3K0_DIAHE</name>
<evidence type="ECO:0000256" key="11">
    <source>
        <dbReference type="ARBA" id="ARBA00034617"/>
    </source>
</evidence>
<dbReference type="InterPro" id="IPR018982">
    <property type="entry name" value="RQC_domain"/>
</dbReference>
<dbReference type="InterPro" id="IPR002121">
    <property type="entry name" value="HRDC_dom"/>
</dbReference>
<dbReference type="FunFam" id="3.40.50.300:FF:000537">
    <property type="entry name" value="Bloom syndrome RecQ-like helicase"/>
    <property type="match status" value="1"/>
</dbReference>
<dbReference type="GO" id="GO:0005737">
    <property type="term" value="C:cytoplasm"/>
    <property type="evidence" value="ECO:0007669"/>
    <property type="project" value="TreeGrafter"/>
</dbReference>
<feature type="compositionally biased region" description="Basic and acidic residues" evidence="13">
    <location>
        <begin position="739"/>
        <end position="754"/>
    </location>
</feature>
<feature type="compositionally biased region" description="Polar residues" evidence="13">
    <location>
        <begin position="338"/>
        <end position="347"/>
    </location>
</feature>
<dbReference type="Pfam" id="PF16124">
    <property type="entry name" value="RecQ_Zn_bind"/>
    <property type="match status" value="1"/>
</dbReference>
<feature type="region of interest" description="Disordered" evidence="13">
    <location>
        <begin position="1714"/>
        <end position="1807"/>
    </location>
</feature>
<evidence type="ECO:0000256" key="10">
    <source>
        <dbReference type="ARBA" id="ARBA00023242"/>
    </source>
</evidence>
<dbReference type="SMART" id="SM00487">
    <property type="entry name" value="DEXDc"/>
    <property type="match status" value="1"/>
</dbReference>
<dbReference type="Gene3D" id="1.10.10.10">
    <property type="entry name" value="Winged helix-like DNA-binding domain superfamily/Winged helix DNA-binding domain"/>
    <property type="match status" value="1"/>
</dbReference>
<dbReference type="GO" id="GO:0016787">
    <property type="term" value="F:hydrolase activity"/>
    <property type="evidence" value="ECO:0007669"/>
    <property type="project" value="UniProtKB-KW"/>
</dbReference>
<keyword evidence="10" id="KW-0539">Nucleus</keyword>
<feature type="region of interest" description="Disordered" evidence="13">
    <location>
        <begin position="500"/>
        <end position="526"/>
    </location>
</feature>
<feature type="compositionally biased region" description="Gly residues" evidence="13">
    <location>
        <begin position="1784"/>
        <end position="1800"/>
    </location>
</feature>
<gene>
    <name evidence="17" type="ORF">DHEL01_v204523</name>
</gene>
<evidence type="ECO:0000256" key="1">
    <source>
        <dbReference type="ARBA" id="ARBA00001947"/>
    </source>
</evidence>
<dbReference type="PROSITE" id="PS50967">
    <property type="entry name" value="HRDC"/>
    <property type="match status" value="1"/>
</dbReference>
<dbReference type="InterPro" id="IPR032284">
    <property type="entry name" value="RecQ_Zn-bd"/>
</dbReference>
<dbReference type="PANTHER" id="PTHR13710">
    <property type="entry name" value="DNA HELICASE RECQ FAMILY MEMBER"/>
    <property type="match status" value="1"/>
</dbReference>
<dbReference type="GO" id="GO:0000724">
    <property type="term" value="P:double-strand break repair via homologous recombination"/>
    <property type="evidence" value="ECO:0007669"/>
    <property type="project" value="TreeGrafter"/>
</dbReference>
<evidence type="ECO:0000256" key="8">
    <source>
        <dbReference type="ARBA" id="ARBA00023125"/>
    </source>
</evidence>
<feature type="compositionally biased region" description="Acidic residues" evidence="13">
    <location>
        <begin position="1674"/>
        <end position="1685"/>
    </location>
</feature>
<evidence type="ECO:0000256" key="5">
    <source>
        <dbReference type="ARBA" id="ARBA00022801"/>
    </source>
</evidence>
<dbReference type="Pfam" id="PF00271">
    <property type="entry name" value="Helicase_C"/>
    <property type="match status" value="1"/>
</dbReference>
<dbReference type="InterPro" id="IPR001650">
    <property type="entry name" value="Helicase_C-like"/>
</dbReference>
<dbReference type="InterPro" id="IPR027417">
    <property type="entry name" value="P-loop_NTPase"/>
</dbReference>
<dbReference type="EMBL" id="MAVT02000302">
    <property type="protein sequence ID" value="POS77086.1"/>
    <property type="molecule type" value="Genomic_DNA"/>
</dbReference>
<dbReference type="GO" id="GO:0005524">
    <property type="term" value="F:ATP binding"/>
    <property type="evidence" value="ECO:0007669"/>
    <property type="project" value="UniProtKB-KW"/>
</dbReference>
<dbReference type="CDD" id="cd17920">
    <property type="entry name" value="DEXHc_RecQ"/>
    <property type="match status" value="1"/>
</dbReference>
<feature type="compositionally biased region" description="Basic and acidic residues" evidence="13">
    <location>
        <begin position="94"/>
        <end position="114"/>
    </location>
</feature>
<evidence type="ECO:0000313" key="18">
    <source>
        <dbReference type="Proteomes" id="UP000094444"/>
    </source>
</evidence>
<dbReference type="GO" id="GO:0005694">
    <property type="term" value="C:chromosome"/>
    <property type="evidence" value="ECO:0007669"/>
    <property type="project" value="TreeGrafter"/>
</dbReference>
<feature type="region of interest" description="Disordered" evidence="13">
    <location>
        <begin position="238"/>
        <end position="487"/>
    </location>
</feature>
<dbReference type="InterPro" id="IPR036388">
    <property type="entry name" value="WH-like_DNA-bd_sf"/>
</dbReference>
<dbReference type="InterPro" id="IPR014001">
    <property type="entry name" value="Helicase_ATP-bd"/>
</dbReference>
<accession>A0A2P5I3K0</accession>
<evidence type="ECO:0000256" key="6">
    <source>
        <dbReference type="ARBA" id="ARBA00022806"/>
    </source>
</evidence>
<dbReference type="Gene3D" id="3.40.50.300">
    <property type="entry name" value="P-loop containing nucleotide triphosphate hydrolases"/>
    <property type="match status" value="2"/>
</dbReference>
<dbReference type="SUPFAM" id="SSF46785">
    <property type="entry name" value="Winged helix' DNA-binding domain"/>
    <property type="match status" value="1"/>
</dbReference>
<feature type="region of interest" description="Disordered" evidence="13">
    <location>
        <begin position="712"/>
        <end position="766"/>
    </location>
</feature>
<comment type="cofactor">
    <cofactor evidence="1">
        <name>Zn(2+)</name>
        <dbReference type="ChEBI" id="CHEBI:29105"/>
    </cofactor>
</comment>
<feature type="region of interest" description="Disordered" evidence="13">
    <location>
        <begin position="1674"/>
        <end position="1702"/>
    </location>
</feature>
<feature type="compositionally biased region" description="Basic and acidic residues" evidence="13">
    <location>
        <begin position="452"/>
        <end position="467"/>
    </location>
</feature>
<dbReference type="PROSITE" id="PS51192">
    <property type="entry name" value="HELICASE_ATP_BIND_1"/>
    <property type="match status" value="1"/>
</dbReference>
<feature type="compositionally biased region" description="Acidic residues" evidence="13">
    <location>
        <begin position="269"/>
        <end position="286"/>
    </location>
</feature>
<dbReference type="PROSITE" id="PS00690">
    <property type="entry name" value="DEAH_ATP_HELICASE"/>
    <property type="match status" value="1"/>
</dbReference>
<evidence type="ECO:0000256" key="9">
    <source>
        <dbReference type="ARBA" id="ARBA00023235"/>
    </source>
</evidence>
<evidence type="ECO:0000259" key="16">
    <source>
        <dbReference type="PROSITE" id="PS51194"/>
    </source>
</evidence>
<dbReference type="GO" id="GO:0006260">
    <property type="term" value="P:DNA replication"/>
    <property type="evidence" value="ECO:0007669"/>
    <property type="project" value="InterPro"/>
</dbReference>
<dbReference type="SUPFAM" id="SSF52540">
    <property type="entry name" value="P-loop containing nucleoside triphosphate hydrolases"/>
    <property type="match status" value="1"/>
</dbReference>
<dbReference type="GO" id="GO:0009378">
    <property type="term" value="F:four-way junction helicase activity"/>
    <property type="evidence" value="ECO:0007669"/>
    <property type="project" value="TreeGrafter"/>
</dbReference>
<dbReference type="SMART" id="SM00490">
    <property type="entry name" value="HELICc"/>
    <property type="match status" value="1"/>
</dbReference>
<dbReference type="EC" id="5.6.2.4" evidence="12"/>
<dbReference type="PANTHER" id="PTHR13710:SF153">
    <property type="entry name" value="RECQ-LIKE DNA HELICASE BLM"/>
    <property type="match status" value="1"/>
</dbReference>
<comment type="caution">
    <text evidence="17">The sequence shown here is derived from an EMBL/GenBank/DDBJ whole genome shotgun (WGS) entry which is preliminary data.</text>
</comment>
<feature type="compositionally biased region" description="Low complexity" evidence="13">
    <location>
        <begin position="1726"/>
        <end position="1736"/>
    </location>
</feature>
<dbReference type="InParanoid" id="A0A2P5I3K0"/>
<protein>
    <recommendedName>
        <fullName evidence="12">DNA 3'-5' helicase</fullName>
        <ecNumber evidence="12">5.6.2.4</ecNumber>
    </recommendedName>
</protein>
<evidence type="ECO:0000256" key="4">
    <source>
        <dbReference type="ARBA" id="ARBA00022741"/>
    </source>
</evidence>
<evidence type="ECO:0000256" key="7">
    <source>
        <dbReference type="ARBA" id="ARBA00022840"/>
    </source>
</evidence>
<feature type="domain" description="Helicase C-terminal" evidence="16">
    <location>
        <begin position="1125"/>
        <end position="1273"/>
    </location>
</feature>
<reference evidence="17" key="1">
    <citation type="submission" date="2017-09" db="EMBL/GenBank/DDBJ databases">
        <title>Polyketide synthases of a Diaporthe helianthi virulent isolate.</title>
        <authorList>
            <person name="Baroncelli R."/>
        </authorList>
    </citation>
    <scope>NUCLEOTIDE SEQUENCE [LARGE SCALE GENOMIC DNA]</scope>
    <source>
        <strain evidence="17">7/96</strain>
    </source>
</reference>
<feature type="compositionally biased region" description="Polar residues" evidence="13">
    <location>
        <begin position="154"/>
        <end position="184"/>
    </location>
</feature>
<proteinExistence type="inferred from homology"/>
<dbReference type="InterPro" id="IPR011545">
    <property type="entry name" value="DEAD/DEAH_box_helicase_dom"/>
</dbReference>
<comment type="catalytic activity">
    <reaction evidence="11">
        <text>Couples ATP hydrolysis with the unwinding of duplex DNA by translocating in the 3'-5' direction.</text>
        <dbReference type="EC" id="5.6.2.4"/>
    </reaction>
</comment>
<dbReference type="GO" id="GO:0005634">
    <property type="term" value="C:nucleus"/>
    <property type="evidence" value="ECO:0007669"/>
    <property type="project" value="UniProtKB-SubCell"/>
</dbReference>
<sequence length="1807" mass="199562">MTKNNLKDHLAWLLGNPRLSAPVGPALPTAHDAFENTRSFASLASLPSSGEPSARVPRPAPAASSSSTVGAPPIDLNIDEDSLAEIALDHITSGHEREHEREHEHEHEHEHEQKQVMARLTAKSTRKPSLVSKQEQLPTPAPSTAGGGRYYQAYTASLTKDEQYNTPATPKRSTASTARPSINRPTRPAPWPSTEDIPEEDEDGFLDLTKVEIDNPDVTESTDCTFGEPVLLWTEGHALRPEPSLTPRGRKRKSGEMTKASPRRKWPVEPEDDEYPDIADFLDDDMMTPAMVKRRAAGTQSARRSLPKPHVASPDGTILTQRTVTQTVSTTETRIRRPSSSMGQTPSRVGAQSVAKSESLFEMESVEQNSRPPRRLGPGSPMKPDAKPRPQSSVGKDGEFSDDGFARSSSPQVSRRRGRGDIILDSDDEFQTPPSRKNSHVPLINDAAIPISKREHVPIKTKQETSTENKSNSGSERRQPSQAPEGDFVIRSSQPLAQTDAMDIDGSTGGHKPAGATARMDPRSSETDGATLIMDLYLENPHILRLLTKTVNEKLAKNSADFARSLREKWPPERKLQVKKEKEPLMKEKKALSDLKASHEAYKVLMEEKEDLVTQIGMMYDADEDTTEIEARVEGLDLKIEQKERSLKQALVTAGVSNPAIFEGLPDPPPEEPEPSDPTDKASSAKVTPSSSRDTTVIPECLSQVVRQTQPLAAAPRQQQRLAGLGGRSDVVKPPVPQFRHEEPRPSRKAESHAISKPHFAAQDDIDMDDLLDGEEDLWAQPYQSDTRSHVPSSTRGTAALKPKSPAIIKVRRQENHSDYGDGDDDLAAMVAMAEEAEDFEQRQSSMESRSNHRARSVLSETSGNNVSTARVKATSKKPVKPVPKPKIPQELLKFPWSSDLLRAFKDRFRLEGFRHNQLEAINATLDGKDAFVLMPTGGGKSLCYQLPAVINSGKTRGVTIVVTPLLSLMQDQVDHLTARGIVAKAFSGDTDRREKDNILQSFKLRNPEHHVQLLYVTPEMLSKSSAFNNGLMTLWKNKKLARLVIDEAHCVSQWGHDFRPDYKMLGEVRRKYPGVPVMALTATATNNVIVDIKHNLDMEGCTVFSQSFNRPNLYYEIRPKEKQPVERIADIINERFAGKTGIVYTLSRKQTENIAKKLTERGIRAEHYHAALQTEEKTQVQRDWQSGRVKVVVATIAFGMGIDKPDVRFVIHHYLPKSLEGYYQETGRAGRDGLPSDCILFFGHGDIHSLRKMIDDGDGSRQQKERQKEMLNRVVMFCENSRDCRRSQLLHYFGETFPRDKCEKTCDNCRIGGTFEVADRTKYAVAALEAVMYHTRLTLNQCTDVLRGTKKADGDEEGQSFHGIARHLKKPEVSSVIVRLAAEGALDEENRVGGGGIAIQYFILGREAASFISGGRKLEVVVRTSGDKSAPAKATKKKITKGRAALDDHEELARPASTLVSSPVRRGAGKSRKGKAVAAFFDEEAIAEDDEHNDLEHEPVLHYNGYEQDDFCVPDDEDDYFEPVRKTAIKSRRQRTLEELGPPISKMTDDDALDDVHEMIVTAFLEEAKNLEERLRNSKSFRRPLFTEAQLRLMAVRWTTTVDQMRRIPGIKTEHVDNFGIKFVPVVDQFYQNYREMMGQGDDGAMATIPGTAGPSSVRRAAEPQGNFIDLVSDEEEDDDDYEDPGVPSKYFGGGAAADDPIQNQLEGWSERYAATSQADDSRPTSRGRGSSTSKRGGGSKKNYYRKGGAGGSSRAGGARSYGGVSKGKGRRTSGGSSKAGASRGGSRSGAGGRGGVGSGIAVMPF</sequence>